<dbReference type="InterPro" id="IPR021309">
    <property type="entry name" value="YgaP-like_TM"/>
</dbReference>
<evidence type="ECO:0000256" key="1">
    <source>
        <dbReference type="SAM" id="Phobius"/>
    </source>
</evidence>
<sequence>MALARFMATPFGRGLRIVLGLALVTFGVVLALAKAPVLAPIALIAVGAVLAVVGTANVCPLAVLVGGPFDGRKVRSGEARTR</sequence>
<keyword evidence="1" id="KW-0812">Transmembrane</keyword>
<feature type="domain" description="Inner membrane protein YgaP-like transmembrane" evidence="2">
    <location>
        <begin position="13"/>
        <end position="66"/>
    </location>
</feature>
<evidence type="ECO:0000259" key="2">
    <source>
        <dbReference type="Pfam" id="PF11127"/>
    </source>
</evidence>
<dbReference type="AlphaFoldDB" id="A0A7J5BNY6"/>
<gene>
    <name evidence="3" type="ORF">F8O01_13625</name>
</gene>
<dbReference type="EMBL" id="WBJZ01000019">
    <property type="protein sequence ID" value="KAB1654271.1"/>
    <property type="molecule type" value="Genomic_DNA"/>
</dbReference>
<name>A0A7J5BNY6_9MICO</name>
<dbReference type="Pfam" id="PF11127">
    <property type="entry name" value="YgaP-like_TM"/>
    <property type="match status" value="1"/>
</dbReference>
<feature type="transmembrane region" description="Helical" evidence="1">
    <location>
        <begin position="43"/>
        <end position="65"/>
    </location>
</feature>
<comment type="caution">
    <text evidence="3">The sequence shown here is derived from an EMBL/GenBank/DDBJ whole genome shotgun (WGS) entry which is preliminary data.</text>
</comment>
<evidence type="ECO:0000313" key="3">
    <source>
        <dbReference type="EMBL" id="KAB1654271.1"/>
    </source>
</evidence>
<dbReference type="Proteomes" id="UP000467240">
    <property type="component" value="Unassembled WGS sequence"/>
</dbReference>
<proteinExistence type="predicted"/>
<accession>A0A7J5BNY6</accession>
<keyword evidence="1" id="KW-1133">Transmembrane helix</keyword>
<keyword evidence="1" id="KW-0472">Membrane</keyword>
<reference evidence="3 4" key="1">
    <citation type="submission" date="2019-09" db="EMBL/GenBank/DDBJ databases">
        <title>Phylogeny of genus Pseudoclavibacter and closely related genus.</title>
        <authorList>
            <person name="Li Y."/>
        </authorList>
    </citation>
    <scope>NUCLEOTIDE SEQUENCE [LARGE SCALE GENOMIC DNA]</scope>
    <source>
        <strain evidence="3 4">DSM 23821</strain>
    </source>
</reference>
<dbReference type="RefSeq" id="WP_158041508.1">
    <property type="nucleotide sequence ID" value="NZ_JACCFV010000001.1"/>
</dbReference>
<organism evidence="3 4">
    <name type="scientific">Pseudoclavibacter chungangensis</name>
    <dbReference type="NCBI Taxonomy" id="587635"/>
    <lineage>
        <taxon>Bacteria</taxon>
        <taxon>Bacillati</taxon>
        <taxon>Actinomycetota</taxon>
        <taxon>Actinomycetes</taxon>
        <taxon>Micrococcales</taxon>
        <taxon>Microbacteriaceae</taxon>
        <taxon>Pseudoclavibacter</taxon>
    </lineage>
</organism>
<protein>
    <submittedName>
        <fullName evidence="3">DUF2892 domain-containing protein</fullName>
    </submittedName>
</protein>
<evidence type="ECO:0000313" key="4">
    <source>
        <dbReference type="Proteomes" id="UP000467240"/>
    </source>
</evidence>
<keyword evidence="4" id="KW-1185">Reference proteome</keyword>